<keyword evidence="2" id="KW-0812">Transmembrane</keyword>
<feature type="transmembrane region" description="Helical" evidence="2">
    <location>
        <begin position="7"/>
        <end position="24"/>
    </location>
</feature>
<feature type="transmembrane region" description="Helical" evidence="2">
    <location>
        <begin position="44"/>
        <end position="62"/>
    </location>
</feature>
<reference evidence="3 4" key="1">
    <citation type="journal article" date="2008" name="Proc. Natl. Acad. Sci. U.S.A.">
        <title>The genome of Cyanothece 51142, a unicellular diazotrophic cyanobacterium important in the marine nitrogen cycle.</title>
        <authorList>
            <person name="Welsh E.A."/>
            <person name="Liberton M."/>
            <person name="Stoeckel J."/>
            <person name="Loh T."/>
            <person name="Elvitigala T."/>
            <person name="Wang C."/>
            <person name="Wollam A."/>
            <person name="Fulton R.S."/>
            <person name="Clifton S.W."/>
            <person name="Jacobs J.M."/>
            <person name="Aurora R."/>
            <person name="Ghosh B.K."/>
            <person name="Sherman L.A."/>
            <person name="Smith R.D."/>
            <person name="Wilson R.K."/>
            <person name="Pakrasi H.B."/>
        </authorList>
    </citation>
    <scope>NUCLEOTIDE SEQUENCE [LARGE SCALE GENOMIC DNA]</scope>
    <source>
        <strain evidence="4">ATCC 51142 / BH68</strain>
    </source>
</reference>
<dbReference type="RefSeq" id="WP_009544247.1">
    <property type="nucleotide sequence ID" value="NC_010546.1"/>
</dbReference>
<evidence type="ECO:0000313" key="3">
    <source>
        <dbReference type="EMBL" id="ACB50786.1"/>
    </source>
</evidence>
<dbReference type="OrthoDB" id="582353at2"/>
<evidence type="ECO:0000256" key="2">
    <source>
        <dbReference type="SAM" id="Phobius"/>
    </source>
</evidence>
<keyword evidence="2" id="KW-0472">Membrane</keyword>
<keyword evidence="4" id="KW-1185">Reference proteome</keyword>
<feature type="region of interest" description="Disordered" evidence="1">
    <location>
        <begin position="78"/>
        <end position="104"/>
    </location>
</feature>
<dbReference type="EMBL" id="CP000806">
    <property type="protein sequence ID" value="ACB50786.1"/>
    <property type="molecule type" value="Genomic_DNA"/>
</dbReference>
<dbReference type="HOGENOM" id="CLU_2245464_0_0_3"/>
<organism evidence="3 4">
    <name type="scientific">Crocosphaera subtropica (strain ATCC 51142 / BH68)</name>
    <name type="common">Cyanothece sp. (strain ATCC 51142)</name>
    <dbReference type="NCBI Taxonomy" id="43989"/>
    <lineage>
        <taxon>Bacteria</taxon>
        <taxon>Bacillati</taxon>
        <taxon>Cyanobacteriota</taxon>
        <taxon>Cyanophyceae</taxon>
        <taxon>Oscillatoriophycideae</taxon>
        <taxon>Chroococcales</taxon>
        <taxon>Aphanothecaceae</taxon>
        <taxon>Crocosphaera</taxon>
        <taxon>Crocosphaera subtropica</taxon>
    </lineage>
</organism>
<proteinExistence type="predicted"/>
<name>B1WWR2_CROS5</name>
<dbReference type="eggNOG" id="ENOG5032191">
    <property type="taxonomic scope" value="Bacteria"/>
</dbReference>
<evidence type="ECO:0000256" key="1">
    <source>
        <dbReference type="SAM" id="MobiDB-lite"/>
    </source>
</evidence>
<accession>B1WWR2</accession>
<feature type="compositionally biased region" description="Polar residues" evidence="1">
    <location>
        <begin position="80"/>
        <end position="90"/>
    </location>
</feature>
<dbReference type="Proteomes" id="UP000001203">
    <property type="component" value="Chromosome circular"/>
</dbReference>
<dbReference type="AlphaFoldDB" id="B1WWR2"/>
<sequence>MLKLRDFWIVIAIVCFSMGLYDLVQVKSANQSGDLLQETRSRANAYTEIGFGVGSIIIYQLARINAKLKEFNETLKTKNRGSQESMTTLPKSVRKIKPLESHKN</sequence>
<evidence type="ECO:0000313" key="4">
    <source>
        <dbReference type="Proteomes" id="UP000001203"/>
    </source>
</evidence>
<gene>
    <name evidence="3" type="ordered locus">cce_1436</name>
</gene>
<protein>
    <submittedName>
        <fullName evidence="3">Uncharacterized protein</fullName>
    </submittedName>
</protein>
<dbReference type="KEGG" id="cyt:cce_1436"/>
<keyword evidence="2" id="KW-1133">Transmembrane helix</keyword>